<evidence type="ECO:0008006" key="3">
    <source>
        <dbReference type="Google" id="ProtNLM"/>
    </source>
</evidence>
<dbReference type="OrthoDB" id="5431649at2"/>
<dbReference type="InterPro" id="IPR036679">
    <property type="entry name" value="FlgN-like_sf"/>
</dbReference>
<dbReference type="RefSeq" id="WP_085008646.1">
    <property type="nucleotide sequence ID" value="NZ_NAAD01000001.1"/>
</dbReference>
<protein>
    <recommendedName>
        <fullName evidence="3">FlgN protein</fullName>
    </recommendedName>
</protein>
<dbReference type="SUPFAM" id="SSF140566">
    <property type="entry name" value="FlgN-like"/>
    <property type="match status" value="1"/>
</dbReference>
<accession>A0A1X0YE56</accession>
<name>A0A1X0YE56_9BACT</name>
<organism evidence="1 2">
    <name type="scientific">Geothermobacter hydrogeniphilus</name>
    <dbReference type="NCBI Taxonomy" id="1969733"/>
    <lineage>
        <taxon>Bacteria</taxon>
        <taxon>Pseudomonadati</taxon>
        <taxon>Thermodesulfobacteriota</taxon>
        <taxon>Desulfuromonadia</taxon>
        <taxon>Desulfuromonadales</taxon>
        <taxon>Geothermobacteraceae</taxon>
        <taxon>Geothermobacter</taxon>
    </lineage>
</organism>
<dbReference type="AlphaFoldDB" id="A0A1X0YE56"/>
<evidence type="ECO:0000313" key="1">
    <source>
        <dbReference type="EMBL" id="ORJ63495.1"/>
    </source>
</evidence>
<sequence length="117" mass="13469">MTGTLQQYRKLHRLLLDEREYAMNLDLEGLQRTVKEKSALLGALPPTREDELTPELRELAAKIQKENRRNAYLFWSSLNWVRETMNFYSRQIANPAYGESGRQITNVNGGSLLSGKV</sequence>
<proteinExistence type="predicted"/>
<evidence type="ECO:0000313" key="2">
    <source>
        <dbReference type="Proteomes" id="UP000193136"/>
    </source>
</evidence>
<keyword evidence="2" id="KW-1185">Reference proteome</keyword>
<dbReference type="EMBL" id="NAAD01000001">
    <property type="protein sequence ID" value="ORJ63495.1"/>
    <property type="molecule type" value="Genomic_DNA"/>
</dbReference>
<dbReference type="GO" id="GO:0044780">
    <property type="term" value="P:bacterial-type flagellum assembly"/>
    <property type="evidence" value="ECO:0007669"/>
    <property type="project" value="InterPro"/>
</dbReference>
<comment type="caution">
    <text evidence="1">The sequence shown here is derived from an EMBL/GenBank/DDBJ whole genome shotgun (WGS) entry which is preliminary data.</text>
</comment>
<reference evidence="1 2" key="1">
    <citation type="submission" date="2017-03" db="EMBL/GenBank/DDBJ databases">
        <title>Genome sequence of Geothermobacter sp. EPR-M, Deep-Sea Iron Reducer.</title>
        <authorList>
            <person name="Tully B."/>
            <person name="Savalia P."/>
            <person name="Abuyen K."/>
            <person name="Baughan C."/>
            <person name="Romero E."/>
            <person name="Ronkowski C."/>
            <person name="Torres B."/>
            <person name="Tremblay J."/>
            <person name="Trujillo A."/>
            <person name="Tyler M."/>
            <person name="Perez-Rodriguez I."/>
            <person name="Amend J."/>
        </authorList>
    </citation>
    <scope>NUCLEOTIDE SEQUENCE [LARGE SCALE GENOMIC DNA]</scope>
    <source>
        <strain evidence="1 2">EPR-M</strain>
    </source>
</reference>
<gene>
    <name evidence="1" type="ORF">B5V00_01115</name>
</gene>
<dbReference type="STRING" id="1969733.B5V00_01115"/>
<dbReference type="Proteomes" id="UP000193136">
    <property type="component" value="Unassembled WGS sequence"/>
</dbReference>